<dbReference type="Pfam" id="PF04055">
    <property type="entry name" value="Radical_SAM"/>
    <property type="match status" value="1"/>
</dbReference>
<reference evidence="10 11" key="1">
    <citation type="submission" date="2017-03" db="EMBL/GenBank/DDBJ databases">
        <authorList>
            <person name="Afonso C.L."/>
            <person name="Miller P.J."/>
            <person name="Scott M.A."/>
            <person name="Spackman E."/>
            <person name="Goraichik I."/>
            <person name="Dimitrov K.M."/>
            <person name="Suarez D.L."/>
            <person name="Swayne D.E."/>
        </authorList>
    </citation>
    <scope>NUCLEOTIDE SEQUENCE [LARGE SCALE GENOMIC DNA]</scope>
    <source>
        <strain evidence="10">SB41UT1</strain>
    </source>
</reference>
<dbReference type="Proteomes" id="UP000196573">
    <property type="component" value="Unassembled WGS sequence"/>
</dbReference>
<evidence type="ECO:0000256" key="5">
    <source>
        <dbReference type="ARBA" id="ARBA00022723"/>
    </source>
</evidence>
<dbReference type="InterPro" id="IPR007197">
    <property type="entry name" value="rSAM"/>
</dbReference>
<evidence type="ECO:0000259" key="9">
    <source>
        <dbReference type="PROSITE" id="PS51918"/>
    </source>
</evidence>
<dbReference type="GO" id="GO:0016740">
    <property type="term" value="F:transferase activity"/>
    <property type="evidence" value="ECO:0007669"/>
    <property type="project" value="UniProtKB-KW"/>
</dbReference>
<sequence length="413" mass="46443">MNILVIKASANSLFKDYKKASGTPPQSINALAAATPDSHYLTVWDETSMGPADPSVWPDLVAIFMSTPDAYRGYELGDYFRNQGVPVVFGGLHATFVPDETLQHADAIMLGEAENLWPTLLKDFELGYLDKRYESSTPPAMETIKPLPHQTMDLSAYGEFGMVMVSRGCKFKCEYCAVHRFFPTFRYRPVGEVVDEIRNSGLQYLELHADNLMADKDYAMELFQAIKPLGINWMAEATLNFAEHPELLEAAAESGLFSLLVGLETPAQSALDASGKRFMRVDRAKENIARLHEYQIAVDSAMLFGFDQHGPEIFEETLDFVDEIELDTCTSAILTPFPGTLLYERLENEGRLLTKDWSMYDCSHAVFKPALMSAQELEEGADWFHQKYNSLGRSAKRKVTRARNLGLMNSLYF</sequence>
<protein>
    <submittedName>
        <fullName evidence="10">Ribosomal protein S12 methylthiotransferase RimO</fullName>
    </submittedName>
</protein>
<dbReference type="GO" id="GO:0005829">
    <property type="term" value="C:cytosol"/>
    <property type="evidence" value="ECO:0007669"/>
    <property type="project" value="TreeGrafter"/>
</dbReference>
<dbReference type="GO" id="GO:0005840">
    <property type="term" value="C:ribosome"/>
    <property type="evidence" value="ECO:0007669"/>
    <property type="project" value="UniProtKB-KW"/>
</dbReference>
<dbReference type="PROSITE" id="PS51918">
    <property type="entry name" value="RADICAL_SAM"/>
    <property type="match status" value="1"/>
</dbReference>
<evidence type="ECO:0000313" key="11">
    <source>
        <dbReference type="Proteomes" id="UP000196573"/>
    </source>
</evidence>
<keyword evidence="4" id="KW-0949">S-adenosyl-L-methionine</keyword>
<comment type="cofactor">
    <cofactor evidence="1">
        <name>[4Fe-4S] cluster</name>
        <dbReference type="ChEBI" id="CHEBI:49883"/>
    </cofactor>
</comment>
<dbReference type="InterPro" id="IPR051198">
    <property type="entry name" value="BchE-like"/>
</dbReference>
<keyword evidence="5" id="KW-0479">Metal-binding</keyword>
<evidence type="ECO:0000256" key="4">
    <source>
        <dbReference type="ARBA" id="ARBA00022691"/>
    </source>
</evidence>
<dbReference type="PROSITE" id="PS51332">
    <property type="entry name" value="B12_BINDING"/>
    <property type="match status" value="1"/>
</dbReference>
<keyword evidence="10" id="KW-0687">Ribonucleoprotein</keyword>
<dbReference type="InterPro" id="IPR006638">
    <property type="entry name" value="Elp3/MiaA/NifB-like_rSAM"/>
</dbReference>
<dbReference type="OrthoDB" id="9801424at2"/>
<feature type="domain" description="Radical SAM core" evidence="9">
    <location>
        <begin position="155"/>
        <end position="373"/>
    </location>
</feature>
<dbReference type="GO" id="GO:0031419">
    <property type="term" value="F:cobalamin binding"/>
    <property type="evidence" value="ECO:0007669"/>
    <property type="project" value="InterPro"/>
</dbReference>
<accession>A0A1X7AP79</accession>
<dbReference type="PANTHER" id="PTHR43409">
    <property type="entry name" value="ANAEROBIC MAGNESIUM-PROTOPORPHYRIN IX MONOMETHYL ESTER CYCLASE-RELATED"/>
    <property type="match status" value="1"/>
</dbReference>
<gene>
    <name evidence="10" type="primary">rimO_1</name>
    <name evidence="10" type="ORF">EHSB41UT_03744</name>
</gene>
<dbReference type="InterPro" id="IPR058240">
    <property type="entry name" value="rSAM_sf"/>
</dbReference>
<proteinExistence type="predicted"/>
<dbReference type="CDD" id="cd01335">
    <property type="entry name" value="Radical_SAM"/>
    <property type="match status" value="1"/>
</dbReference>
<keyword evidence="6" id="KW-0408">Iron</keyword>
<dbReference type="InterPro" id="IPR023404">
    <property type="entry name" value="rSAM_horseshoe"/>
</dbReference>
<evidence type="ECO:0000256" key="3">
    <source>
        <dbReference type="ARBA" id="ARBA00022679"/>
    </source>
</evidence>
<dbReference type="SUPFAM" id="SSF102114">
    <property type="entry name" value="Radical SAM enzymes"/>
    <property type="match status" value="1"/>
</dbReference>
<dbReference type="RefSeq" id="WP_087112395.1">
    <property type="nucleotide sequence ID" value="NZ_CBCSCN010000011.1"/>
</dbReference>
<keyword evidence="10" id="KW-0689">Ribosomal protein</keyword>
<dbReference type="InterPro" id="IPR034466">
    <property type="entry name" value="Methyltransferase_Class_B"/>
</dbReference>
<dbReference type="SMART" id="SM00729">
    <property type="entry name" value="Elp3"/>
    <property type="match status" value="1"/>
</dbReference>
<keyword evidence="11" id="KW-1185">Reference proteome</keyword>
<evidence type="ECO:0000256" key="6">
    <source>
        <dbReference type="ARBA" id="ARBA00023004"/>
    </source>
</evidence>
<dbReference type="PANTHER" id="PTHR43409:SF7">
    <property type="entry name" value="BLL1977 PROTEIN"/>
    <property type="match status" value="1"/>
</dbReference>
<name>A0A1X7AP79_9GAMM</name>
<organism evidence="10 11">
    <name type="scientific">Parendozoicomonas haliclonae</name>
    <dbReference type="NCBI Taxonomy" id="1960125"/>
    <lineage>
        <taxon>Bacteria</taxon>
        <taxon>Pseudomonadati</taxon>
        <taxon>Pseudomonadota</taxon>
        <taxon>Gammaproteobacteria</taxon>
        <taxon>Oceanospirillales</taxon>
        <taxon>Endozoicomonadaceae</taxon>
        <taxon>Parendozoicomonas</taxon>
    </lineage>
</organism>
<keyword evidence="2" id="KW-0489">Methyltransferase</keyword>
<dbReference type="AlphaFoldDB" id="A0A1X7AP79"/>
<evidence type="ECO:0000256" key="1">
    <source>
        <dbReference type="ARBA" id="ARBA00001966"/>
    </source>
</evidence>
<keyword evidence="3 10" id="KW-0808">Transferase</keyword>
<dbReference type="SFLD" id="SFLDG01082">
    <property type="entry name" value="B12-binding_domain_containing"/>
    <property type="match status" value="1"/>
</dbReference>
<dbReference type="InterPro" id="IPR006158">
    <property type="entry name" value="Cobalamin-bd"/>
</dbReference>
<keyword evidence="7" id="KW-0411">Iron-sulfur</keyword>
<evidence type="ECO:0000256" key="2">
    <source>
        <dbReference type="ARBA" id="ARBA00022603"/>
    </source>
</evidence>
<evidence type="ECO:0000313" key="10">
    <source>
        <dbReference type="EMBL" id="SMA49953.1"/>
    </source>
</evidence>
<dbReference type="GO" id="GO:0051539">
    <property type="term" value="F:4 iron, 4 sulfur cluster binding"/>
    <property type="evidence" value="ECO:0007669"/>
    <property type="project" value="UniProtKB-KW"/>
</dbReference>
<evidence type="ECO:0000259" key="8">
    <source>
        <dbReference type="PROSITE" id="PS51332"/>
    </source>
</evidence>
<feature type="domain" description="B12-binding" evidence="8">
    <location>
        <begin position="58"/>
        <end position="131"/>
    </location>
</feature>
<dbReference type="SFLD" id="SFLDG01123">
    <property type="entry name" value="methyltransferase_(Class_B)"/>
    <property type="match status" value="1"/>
</dbReference>
<dbReference type="Gene3D" id="3.40.50.280">
    <property type="entry name" value="Cobalamin-binding domain"/>
    <property type="match status" value="1"/>
</dbReference>
<evidence type="ECO:0000256" key="7">
    <source>
        <dbReference type="ARBA" id="ARBA00023014"/>
    </source>
</evidence>
<dbReference type="SFLD" id="SFLDS00029">
    <property type="entry name" value="Radical_SAM"/>
    <property type="match status" value="1"/>
</dbReference>
<dbReference type="Gene3D" id="3.80.30.20">
    <property type="entry name" value="tm_1862 like domain"/>
    <property type="match status" value="1"/>
</dbReference>
<dbReference type="GO" id="GO:0046872">
    <property type="term" value="F:metal ion binding"/>
    <property type="evidence" value="ECO:0007669"/>
    <property type="project" value="UniProtKB-KW"/>
</dbReference>
<dbReference type="EMBL" id="FWPT01000009">
    <property type="protein sequence ID" value="SMA49953.1"/>
    <property type="molecule type" value="Genomic_DNA"/>
</dbReference>